<dbReference type="EMBL" id="FQNC01000088">
    <property type="protein sequence ID" value="SGZ27590.1"/>
    <property type="molecule type" value="Genomic_DNA"/>
</dbReference>
<name>A0A2X0MRA9_9BASI</name>
<organism evidence="2 3">
    <name type="scientific">Microbotryum silenes-dioicae</name>
    <dbReference type="NCBI Taxonomy" id="796604"/>
    <lineage>
        <taxon>Eukaryota</taxon>
        <taxon>Fungi</taxon>
        <taxon>Dikarya</taxon>
        <taxon>Basidiomycota</taxon>
        <taxon>Pucciniomycotina</taxon>
        <taxon>Microbotryomycetes</taxon>
        <taxon>Microbotryales</taxon>
        <taxon>Microbotryaceae</taxon>
        <taxon>Microbotryum</taxon>
    </lineage>
</organism>
<keyword evidence="3" id="KW-1185">Reference proteome</keyword>
<feature type="signal peptide" evidence="1">
    <location>
        <begin position="1"/>
        <end position="22"/>
    </location>
</feature>
<dbReference type="Proteomes" id="UP000249464">
    <property type="component" value="Unassembled WGS sequence"/>
</dbReference>
<proteinExistence type="predicted"/>
<gene>
    <name evidence="2" type="primary">BQ5605_C026g10135</name>
    <name evidence="2" type="ORF">BQ5605_C026G10135</name>
</gene>
<feature type="chain" id="PRO_5016082717" evidence="1">
    <location>
        <begin position="23"/>
        <end position="107"/>
    </location>
</feature>
<dbReference type="STRING" id="796604.A0A2X0MRA9"/>
<keyword evidence="1" id="KW-0732">Signal</keyword>
<accession>A0A2X0MRA9</accession>
<sequence>MKYSLVFVALVVIATRIVSALAADATKQASTSEVDYPYFPEEHAATVSQGPPTRPITHPVASTLNESLVNCKAEKCTACKGEAWGTCIEQCASWMAHQASQPEPEGC</sequence>
<evidence type="ECO:0000256" key="1">
    <source>
        <dbReference type="SAM" id="SignalP"/>
    </source>
</evidence>
<dbReference type="AlphaFoldDB" id="A0A2X0MRA9"/>
<evidence type="ECO:0000313" key="2">
    <source>
        <dbReference type="EMBL" id="SGZ27590.1"/>
    </source>
</evidence>
<reference evidence="2 3" key="1">
    <citation type="submission" date="2016-11" db="EMBL/GenBank/DDBJ databases">
        <authorList>
            <person name="Jaros S."/>
            <person name="Januszkiewicz K."/>
            <person name="Wedrychowicz H."/>
        </authorList>
    </citation>
    <scope>NUCLEOTIDE SEQUENCE [LARGE SCALE GENOMIC DNA]</scope>
</reference>
<evidence type="ECO:0000313" key="3">
    <source>
        <dbReference type="Proteomes" id="UP000249464"/>
    </source>
</evidence>
<protein>
    <submittedName>
        <fullName evidence="2">BQ5605_C026g10135 protein</fullName>
    </submittedName>
</protein>